<dbReference type="Proteomes" id="UP000011087">
    <property type="component" value="Unassembled WGS sequence"/>
</dbReference>
<evidence type="ECO:0000313" key="2">
    <source>
        <dbReference type="EMBL" id="EKX34640.1"/>
    </source>
</evidence>
<dbReference type="HOGENOM" id="CLU_487868_0_0_1"/>
<organism evidence="2">
    <name type="scientific">Guillardia theta (strain CCMP2712)</name>
    <name type="common">Cryptophyte</name>
    <dbReference type="NCBI Taxonomy" id="905079"/>
    <lineage>
        <taxon>Eukaryota</taxon>
        <taxon>Cryptophyceae</taxon>
        <taxon>Pyrenomonadales</taxon>
        <taxon>Geminigeraceae</taxon>
        <taxon>Guillardia</taxon>
    </lineage>
</organism>
<dbReference type="RefSeq" id="XP_005821620.1">
    <property type="nucleotide sequence ID" value="XM_005821563.1"/>
</dbReference>
<dbReference type="EMBL" id="JH993105">
    <property type="protein sequence ID" value="EKX34640.1"/>
    <property type="molecule type" value="Genomic_DNA"/>
</dbReference>
<proteinExistence type="predicted"/>
<dbReference type="KEGG" id="gtt:GUITHDRAFT_166149"/>
<dbReference type="PaxDb" id="55529-EKX34640"/>
<feature type="compositionally biased region" description="Low complexity" evidence="1">
    <location>
        <begin position="206"/>
        <end position="216"/>
    </location>
</feature>
<evidence type="ECO:0000313" key="4">
    <source>
        <dbReference type="Proteomes" id="UP000011087"/>
    </source>
</evidence>
<reference evidence="2 4" key="1">
    <citation type="journal article" date="2012" name="Nature">
        <title>Algal genomes reveal evolutionary mosaicism and the fate of nucleomorphs.</title>
        <authorList>
            <consortium name="DOE Joint Genome Institute"/>
            <person name="Curtis B.A."/>
            <person name="Tanifuji G."/>
            <person name="Burki F."/>
            <person name="Gruber A."/>
            <person name="Irimia M."/>
            <person name="Maruyama S."/>
            <person name="Arias M.C."/>
            <person name="Ball S.G."/>
            <person name="Gile G.H."/>
            <person name="Hirakawa Y."/>
            <person name="Hopkins J.F."/>
            <person name="Kuo A."/>
            <person name="Rensing S.A."/>
            <person name="Schmutz J."/>
            <person name="Symeonidi A."/>
            <person name="Elias M."/>
            <person name="Eveleigh R.J."/>
            <person name="Herman E.K."/>
            <person name="Klute M.J."/>
            <person name="Nakayama T."/>
            <person name="Obornik M."/>
            <person name="Reyes-Prieto A."/>
            <person name="Armbrust E.V."/>
            <person name="Aves S.J."/>
            <person name="Beiko R.G."/>
            <person name="Coutinho P."/>
            <person name="Dacks J.B."/>
            <person name="Durnford D.G."/>
            <person name="Fast N.M."/>
            <person name="Green B.R."/>
            <person name="Grisdale C.J."/>
            <person name="Hempel F."/>
            <person name="Henrissat B."/>
            <person name="Hoppner M.P."/>
            <person name="Ishida K."/>
            <person name="Kim E."/>
            <person name="Koreny L."/>
            <person name="Kroth P.G."/>
            <person name="Liu Y."/>
            <person name="Malik S.B."/>
            <person name="Maier U.G."/>
            <person name="McRose D."/>
            <person name="Mock T."/>
            <person name="Neilson J.A."/>
            <person name="Onodera N.T."/>
            <person name="Poole A.M."/>
            <person name="Pritham E.J."/>
            <person name="Richards T.A."/>
            <person name="Rocap G."/>
            <person name="Roy S.W."/>
            <person name="Sarai C."/>
            <person name="Schaack S."/>
            <person name="Shirato S."/>
            <person name="Slamovits C.H."/>
            <person name="Spencer D.F."/>
            <person name="Suzuki S."/>
            <person name="Worden A.Z."/>
            <person name="Zauner S."/>
            <person name="Barry K."/>
            <person name="Bell C."/>
            <person name="Bharti A.K."/>
            <person name="Crow J.A."/>
            <person name="Grimwood J."/>
            <person name="Kramer R."/>
            <person name="Lindquist E."/>
            <person name="Lucas S."/>
            <person name="Salamov A."/>
            <person name="McFadden G.I."/>
            <person name="Lane C.E."/>
            <person name="Keeling P.J."/>
            <person name="Gray M.W."/>
            <person name="Grigoriev I.V."/>
            <person name="Archibald J.M."/>
        </authorList>
    </citation>
    <scope>NUCLEOTIDE SEQUENCE</scope>
    <source>
        <strain evidence="2 4">CCMP2712</strain>
    </source>
</reference>
<dbReference type="GeneID" id="17291358"/>
<evidence type="ECO:0000313" key="3">
    <source>
        <dbReference type="EnsemblProtists" id="EKX34640"/>
    </source>
</evidence>
<feature type="compositionally biased region" description="Basic and acidic residues" evidence="1">
    <location>
        <begin position="69"/>
        <end position="81"/>
    </location>
</feature>
<reference evidence="3" key="3">
    <citation type="submission" date="2015-06" db="UniProtKB">
        <authorList>
            <consortium name="EnsemblProtists"/>
        </authorList>
    </citation>
    <scope>IDENTIFICATION</scope>
</reference>
<dbReference type="AlphaFoldDB" id="L1IFL8"/>
<feature type="region of interest" description="Disordered" evidence="1">
    <location>
        <begin position="351"/>
        <end position="375"/>
    </location>
</feature>
<reference evidence="4" key="2">
    <citation type="submission" date="2012-11" db="EMBL/GenBank/DDBJ databases">
        <authorList>
            <person name="Kuo A."/>
            <person name="Curtis B.A."/>
            <person name="Tanifuji G."/>
            <person name="Burki F."/>
            <person name="Gruber A."/>
            <person name="Irimia M."/>
            <person name="Maruyama S."/>
            <person name="Arias M.C."/>
            <person name="Ball S.G."/>
            <person name="Gile G.H."/>
            <person name="Hirakawa Y."/>
            <person name="Hopkins J.F."/>
            <person name="Rensing S.A."/>
            <person name="Schmutz J."/>
            <person name="Symeonidi A."/>
            <person name="Elias M."/>
            <person name="Eveleigh R.J."/>
            <person name="Herman E.K."/>
            <person name="Klute M.J."/>
            <person name="Nakayama T."/>
            <person name="Obornik M."/>
            <person name="Reyes-Prieto A."/>
            <person name="Armbrust E.V."/>
            <person name="Aves S.J."/>
            <person name="Beiko R.G."/>
            <person name="Coutinho P."/>
            <person name="Dacks J.B."/>
            <person name="Durnford D.G."/>
            <person name="Fast N.M."/>
            <person name="Green B.R."/>
            <person name="Grisdale C."/>
            <person name="Hempe F."/>
            <person name="Henrissat B."/>
            <person name="Hoppner M.P."/>
            <person name="Ishida K.-I."/>
            <person name="Kim E."/>
            <person name="Koreny L."/>
            <person name="Kroth P.G."/>
            <person name="Liu Y."/>
            <person name="Malik S.-B."/>
            <person name="Maier U.G."/>
            <person name="McRose D."/>
            <person name="Mock T."/>
            <person name="Neilson J.A."/>
            <person name="Onodera N.T."/>
            <person name="Poole A.M."/>
            <person name="Pritham E.J."/>
            <person name="Richards T.A."/>
            <person name="Rocap G."/>
            <person name="Roy S.W."/>
            <person name="Sarai C."/>
            <person name="Schaack S."/>
            <person name="Shirato S."/>
            <person name="Slamovits C.H."/>
            <person name="Spencer D.F."/>
            <person name="Suzuki S."/>
            <person name="Worden A.Z."/>
            <person name="Zauner S."/>
            <person name="Barry K."/>
            <person name="Bell C."/>
            <person name="Bharti A.K."/>
            <person name="Crow J.A."/>
            <person name="Grimwood J."/>
            <person name="Kramer R."/>
            <person name="Lindquist E."/>
            <person name="Lucas S."/>
            <person name="Salamov A."/>
            <person name="McFadden G.I."/>
            <person name="Lane C.E."/>
            <person name="Keeling P.J."/>
            <person name="Gray M.W."/>
            <person name="Grigoriev I.V."/>
            <person name="Archibald J.M."/>
        </authorList>
    </citation>
    <scope>NUCLEOTIDE SEQUENCE</scope>
    <source>
        <strain evidence="4">CCMP2712</strain>
    </source>
</reference>
<feature type="region of interest" description="Disordered" evidence="1">
    <location>
        <begin position="69"/>
        <end position="90"/>
    </location>
</feature>
<name>L1IFL8_GUITC</name>
<dbReference type="EnsemblProtists" id="EKX34640">
    <property type="protein sequence ID" value="EKX34640"/>
    <property type="gene ID" value="GUITHDRAFT_166149"/>
</dbReference>
<protein>
    <submittedName>
        <fullName evidence="2 3">Uncharacterized protein</fullName>
    </submittedName>
</protein>
<feature type="region of interest" description="Disordered" evidence="1">
    <location>
        <begin position="539"/>
        <end position="559"/>
    </location>
</feature>
<accession>L1IFL8</accession>
<keyword evidence="4" id="KW-1185">Reference proteome</keyword>
<gene>
    <name evidence="2" type="ORF">GUITHDRAFT_166149</name>
</gene>
<sequence length="559" mass="59227">MASTAAAPELSPQDRKLIDTLRDFLLAQFEAASNMPDARILEALKNNSMDVSRAHEELCAEMERSAWDTVETKKEKKKGEKNSQSGGHQVEEEAISRLMVQPEAAGVVPTAEEGVALLKVLLLQIAVQEVGEGEPVRDAPIPQNQWSKGRPRTEEIVKPPEKPMQQAAEVPQSVWGQSGAVDVAASAGGMQGMMPSTSAGQGAGVGNSASSNNASAMPQYSQAANAEHSLAAGFANMELYPSQAKAQHAEDVHQYSNAQMANAANSGLQYGYQGASGSTASHVAPQTKNPVMQEQSQQSAGLQSKGDQDNMGYAANTDTMQQASQMMNAANPGFQYGGYGMPMVSGAGVHMQHRGQQPHGMQEGQDSQQTPQHPNPVYASMMFPQYWNNLAVHPHQMAGQMATLYMPYHTGYGGIPSQMYNGQGFSQQQLGGNKSYNANQQGKQQQSAYAGAYPGSAAGFSQFVGSDANTTASTADFYKGQGSAAYAYPNMYGGMAAMSDGMTGFGQTAGFGGMANRSTAGQSSTSMSDAMYQYNAQSSYQGNYPGGYDTENKGSWGGR</sequence>
<feature type="region of interest" description="Disordered" evidence="1">
    <location>
        <begin position="194"/>
        <end position="216"/>
    </location>
</feature>
<feature type="region of interest" description="Disordered" evidence="1">
    <location>
        <begin position="274"/>
        <end position="312"/>
    </location>
</feature>
<evidence type="ECO:0000256" key="1">
    <source>
        <dbReference type="SAM" id="MobiDB-lite"/>
    </source>
</evidence>
<feature type="compositionally biased region" description="Polar residues" evidence="1">
    <location>
        <begin position="275"/>
        <end position="302"/>
    </location>
</feature>